<dbReference type="PANTHER" id="PTHR43371:SF1">
    <property type="entry name" value="RIBONUCLEOSIDE-DIPHOSPHATE REDUCTASE"/>
    <property type="match status" value="1"/>
</dbReference>
<reference evidence="18 19" key="1">
    <citation type="journal article" date="2015" name="Nature">
        <title>rRNA introns, odd ribosomes, and small enigmatic genomes across a large radiation of phyla.</title>
        <authorList>
            <person name="Brown C.T."/>
            <person name="Hug L.A."/>
            <person name="Thomas B.C."/>
            <person name="Sharon I."/>
            <person name="Castelle C.J."/>
            <person name="Singh A."/>
            <person name="Wilkins M.J."/>
            <person name="Williams K.H."/>
            <person name="Banfield J.F."/>
        </authorList>
    </citation>
    <scope>NUCLEOTIDE SEQUENCE [LARGE SCALE GENOMIC DNA]</scope>
</reference>
<name>A0A0G1Z2V1_9BACT</name>
<keyword evidence="7 13" id="KW-0547">Nucleotide-binding</keyword>
<evidence type="ECO:0000256" key="5">
    <source>
        <dbReference type="ARBA" id="ARBA00022628"/>
    </source>
</evidence>
<evidence type="ECO:0000256" key="12">
    <source>
        <dbReference type="ARBA" id="ARBA00047754"/>
    </source>
</evidence>
<comment type="catalytic activity">
    <reaction evidence="12 13">
        <text>a 2'-deoxyribonucleoside 5'-diphosphate + [thioredoxin]-disulfide + H2O = a ribonucleoside 5'-diphosphate + [thioredoxin]-dithiol</text>
        <dbReference type="Rhea" id="RHEA:23252"/>
        <dbReference type="Rhea" id="RHEA-COMP:10698"/>
        <dbReference type="Rhea" id="RHEA-COMP:10700"/>
        <dbReference type="ChEBI" id="CHEBI:15377"/>
        <dbReference type="ChEBI" id="CHEBI:29950"/>
        <dbReference type="ChEBI" id="CHEBI:50058"/>
        <dbReference type="ChEBI" id="CHEBI:57930"/>
        <dbReference type="ChEBI" id="CHEBI:73316"/>
        <dbReference type="EC" id="1.17.4.1"/>
    </reaction>
</comment>
<dbReference type="Pfam" id="PF08471">
    <property type="entry name" value="Ribonuc_red_2_N"/>
    <property type="match status" value="1"/>
</dbReference>
<dbReference type="EC" id="1.17.4.1" evidence="3 13"/>
<keyword evidence="6 13" id="KW-0237">DNA synthesis</keyword>
<evidence type="ECO:0000256" key="6">
    <source>
        <dbReference type="ARBA" id="ARBA00022634"/>
    </source>
</evidence>
<evidence type="ECO:0000256" key="11">
    <source>
        <dbReference type="ARBA" id="ARBA00025437"/>
    </source>
</evidence>
<evidence type="ECO:0000256" key="13">
    <source>
        <dbReference type="RuleBase" id="RU364064"/>
    </source>
</evidence>
<dbReference type="Pfam" id="PF02867">
    <property type="entry name" value="Ribonuc_red_lgC"/>
    <property type="match status" value="1"/>
</dbReference>
<dbReference type="PATRIC" id="fig|1618608.3.peg.13"/>
<protein>
    <recommendedName>
        <fullName evidence="4 13">Vitamin B12-dependent ribonucleotide reductase</fullName>
        <ecNumber evidence="3 13">1.17.4.1</ecNumber>
    </recommendedName>
</protein>
<dbReference type="InterPro" id="IPR013344">
    <property type="entry name" value="RNR_NrdJ/NrdZ"/>
</dbReference>
<dbReference type="AlphaFoldDB" id="A0A0G1Z2V1"/>
<evidence type="ECO:0000313" key="19">
    <source>
        <dbReference type="Proteomes" id="UP000034201"/>
    </source>
</evidence>
<dbReference type="SUPFAM" id="SSF51998">
    <property type="entry name" value="PFL-like glycyl radical enzymes"/>
    <property type="match status" value="1"/>
</dbReference>
<keyword evidence="5 13" id="KW-0846">Cobalamin</keyword>
<evidence type="ECO:0000256" key="2">
    <source>
        <dbReference type="ARBA" id="ARBA00007405"/>
    </source>
</evidence>
<dbReference type="GO" id="GO:0000166">
    <property type="term" value="F:nucleotide binding"/>
    <property type="evidence" value="ECO:0007669"/>
    <property type="project" value="UniProtKB-KW"/>
</dbReference>
<evidence type="ECO:0000259" key="15">
    <source>
        <dbReference type="Pfam" id="PF02867"/>
    </source>
</evidence>
<evidence type="ECO:0000256" key="8">
    <source>
        <dbReference type="ARBA" id="ARBA00023002"/>
    </source>
</evidence>
<comment type="cofactor">
    <cofactor evidence="1 13">
        <name>adenosylcob(III)alamin</name>
        <dbReference type="ChEBI" id="CHEBI:18408"/>
    </cofactor>
</comment>
<comment type="similarity">
    <text evidence="2 13">Belongs to the ribonucleoside diphosphate reductase class-2 family.</text>
</comment>
<comment type="caution">
    <text evidence="18">The sequence shown here is derived from an EMBL/GenBank/DDBJ whole genome shotgun (WGS) entry which is preliminary data.</text>
</comment>
<accession>A0A0G1Z2V1</accession>
<evidence type="ECO:0000256" key="10">
    <source>
        <dbReference type="ARBA" id="ARBA00023285"/>
    </source>
</evidence>
<evidence type="ECO:0000259" key="17">
    <source>
        <dbReference type="Pfam" id="PF12637"/>
    </source>
</evidence>
<evidence type="ECO:0000256" key="7">
    <source>
        <dbReference type="ARBA" id="ARBA00022741"/>
    </source>
</evidence>
<feature type="region of interest" description="Disordered" evidence="14">
    <location>
        <begin position="707"/>
        <end position="730"/>
    </location>
</feature>
<evidence type="ECO:0000256" key="14">
    <source>
        <dbReference type="SAM" id="MobiDB-lite"/>
    </source>
</evidence>
<dbReference type="NCBIfam" id="NF005122">
    <property type="entry name" value="PRK06556.1"/>
    <property type="match status" value="1"/>
</dbReference>
<evidence type="ECO:0000256" key="1">
    <source>
        <dbReference type="ARBA" id="ARBA00001922"/>
    </source>
</evidence>
<sequence length="910" mass="99933">MREAAKQNEIQRASQSRKRALPLKRRFTKAGVHPFDEVQWRMHKVLVRGSNGSKEERELEFPAFWSDNAASIAGSKYFRGRIGSPERETSVRSMITRVVSVISAWGRDSGYFSTEDESTVFADELTHILLHQKAAFNSPVWFNVGVEDPPQCSACFILAVDDNMESILDWIYTEGMIFKRGSGAGVNLSPLRSSMETLSRGGVSSGPVSFMRGADSVAGMIASGGSTRRAAKMVVLNIDHPDIMRFIRCKAEEEKKVRALMETGYDMYDLNNPAWNSIQYQNANNSVRVTDEFMEAVERDETFGTKFVGTNKPAQEYRARDLMHAIAEAAWESGDPGMQYDTIINKWHTCPNTGRINASNPCSEYMHLDNSACNLASINVIKYLNPDGSFNVRDFIHTIDVVILAQEILVGGSSYPTEKIGENARNYRELGLGYANLGALLMTWGFPYDSDEARHTAAAITALMTGEAYRYSAEVAKRMGPYAGYAINKEPQLRVLSMHRGELDRVREDRVRDAAIYRAAEKAWDDAVFLGKKYGVRNSQVTVIAPTGTIALMMDCATTGIEPEFALVKTKNLVGGGTMRFVNTAIPDALKNIGYSDAERDLIVAHIESQGTIEGAPALKDEHVAVFDCAVRPTNGVRSIHWQGHVKMVAAVQPFISGAISKTFNMPADTTVDEIMKAYIMGWHLGLKAFAVYRDGSKAAQPLVTASGKAGSKKVEKPFRRRLPPTRPSETHKFSIAGHEGYLTYSMYENRDLAEIFITMSKQGSTLAGLLDAFAISISIALQHGVPLKTLARKFVYGRFEPAGFTENSDIQVATSITDYIFRYLALRFLSASDLDEIGVKGAAKEVPATVTNVKAVVATESLAPSAPVIKTAESKVVFADSVCRECGGMLVQTGACKTCFQCGTSTGGC</sequence>
<dbReference type="InterPro" id="IPR000788">
    <property type="entry name" value="RNR_lg_C"/>
</dbReference>
<keyword evidence="8 13" id="KW-0560">Oxidoreductase</keyword>
<keyword evidence="10 13" id="KW-0170">Cobalt</keyword>
<dbReference type="Gene3D" id="3.20.70.20">
    <property type="match status" value="1"/>
</dbReference>
<dbReference type="InterPro" id="IPR024434">
    <property type="entry name" value="TSCPD_dom"/>
</dbReference>
<evidence type="ECO:0000313" key="18">
    <source>
        <dbReference type="EMBL" id="KKW21697.1"/>
    </source>
</evidence>
<dbReference type="EMBL" id="LCQQ01000001">
    <property type="protein sequence ID" value="KKW21697.1"/>
    <property type="molecule type" value="Genomic_DNA"/>
</dbReference>
<keyword evidence="9" id="KW-1015">Disulfide bond</keyword>
<dbReference type="InterPro" id="IPR013678">
    <property type="entry name" value="RNR_2_N"/>
</dbReference>
<dbReference type="NCBIfam" id="TIGR02504">
    <property type="entry name" value="NrdJ_Z"/>
    <property type="match status" value="1"/>
</dbReference>
<dbReference type="Proteomes" id="UP000034201">
    <property type="component" value="Unassembled WGS sequence"/>
</dbReference>
<dbReference type="GO" id="GO:0050897">
    <property type="term" value="F:cobalt ion binding"/>
    <property type="evidence" value="ECO:0007669"/>
    <property type="project" value="InterPro"/>
</dbReference>
<evidence type="ECO:0000256" key="9">
    <source>
        <dbReference type="ARBA" id="ARBA00023157"/>
    </source>
</evidence>
<organism evidence="18 19">
    <name type="scientific">Candidatus Adlerbacteria bacterium GW2011_GWC1_50_9</name>
    <dbReference type="NCBI Taxonomy" id="1618608"/>
    <lineage>
        <taxon>Bacteria</taxon>
        <taxon>Candidatus Adleribacteriota</taxon>
    </lineage>
</organism>
<proteinExistence type="inferred from homology"/>
<dbReference type="CDD" id="cd02888">
    <property type="entry name" value="RNR_II_dimer"/>
    <property type="match status" value="1"/>
</dbReference>
<gene>
    <name evidence="18" type="ORF">UY61_C0001G0012</name>
</gene>
<dbReference type="PANTHER" id="PTHR43371">
    <property type="entry name" value="VITAMIN B12-DEPENDENT RIBONUCLEOTIDE REDUCTASE"/>
    <property type="match status" value="1"/>
</dbReference>
<dbReference type="GO" id="GO:0031419">
    <property type="term" value="F:cobalamin binding"/>
    <property type="evidence" value="ECO:0007669"/>
    <property type="project" value="UniProtKB-KW"/>
</dbReference>
<dbReference type="GO" id="GO:0004748">
    <property type="term" value="F:ribonucleoside-diphosphate reductase activity, thioredoxin disulfide as acceptor"/>
    <property type="evidence" value="ECO:0007669"/>
    <property type="project" value="UniProtKB-EC"/>
</dbReference>
<evidence type="ECO:0000256" key="3">
    <source>
        <dbReference type="ARBA" id="ARBA00012274"/>
    </source>
</evidence>
<feature type="domain" description="Ribonucleotide reductase large subunit C-terminal" evidence="15">
    <location>
        <begin position="153"/>
        <end position="693"/>
    </location>
</feature>
<evidence type="ECO:0000256" key="4">
    <source>
        <dbReference type="ARBA" id="ARBA00014409"/>
    </source>
</evidence>
<feature type="domain" description="Ribonucleotide reductase class II vitamin B12-dependent N-terminal" evidence="16">
    <location>
        <begin position="55"/>
        <end position="132"/>
    </location>
</feature>
<dbReference type="GO" id="GO:0071897">
    <property type="term" value="P:DNA biosynthetic process"/>
    <property type="evidence" value="ECO:0007669"/>
    <property type="project" value="UniProtKB-KW"/>
</dbReference>
<comment type="function">
    <text evidence="11 13">Catalyzes the reduction of ribonucleotides to deoxyribonucleotides. May function to provide a pool of deoxyribonucleotide precursors for DNA repair during oxygen limitation and/or for immediate growth after restoration of oxygen.</text>
</comment>
<dbReference type="Pfam" id="PF12637">
    <property type="entry name" value="TSCPD"/>
    <property type="match status" value="1"/>
</dbReference>
<dbReference type="PRINTS" id="PR01183">
    <property type="entry name" value="RIBORDTASEM1"/>
</dbReference>
<dbReference type="InterPro" id="IPR050862">
    <property type="entry name" value="RdRp_reductase_class-2"/>
</dbReference>
<evidence type="ECO:0000259" key="16">
    <source>
        <dbReference type="Pfam" id="PF08471"/>
    </source>
</evidence>
<feature type="domain" description="TSCPD" evidence="17">
    <location>
        <begin position="724"/>
        <end position="826"/>
    </location>
</feature>